<evidence type="ECO:0000313" key="1">
    <source>
        <dbReference type="Proteomes" id="UP000095287"/>
    </source>
</evidence>
<reference evidence="2" key="1">
    <citation type="submission" date="2016-11" db="UniProtKB">
        <authorList>
            <consortium name="WormBaseParasite"/>
        </authorList>
    </citation>
    <scope>IDENTIFICATION</scope>
</reference>
<protein>
    <submittedName>
        <fullName evidence="2">DUF86 domain-containing protein</fullName>
    </submittedName>
</protein>
<evidence type="ECO:0000313" key="2">
    <source>
        <dbReference type="WBParaSite" id="L893_g7814.t1"/>
    </source>
</evidence>
<name>A0A1I8AQE7_9BILA</name>
<dbReference type="WBParaSite" id="L893_g7814.t1">
    <property type="protein sequence ID" value="L893_g7814.t1"/>
    <property type="gene ID" value="L893_g7814"/>
</dbReference>
<dbReference type="AlphaFoldDB" id="A0A1I8AQE7"/>
<accession>A0A1I8AQE7</accession>
<proteinExistence type="predicted"/>
<organism evidence="1 2">
    <name type="scientific">Steinernema glaseri</name>
    <dbReference type="NCBI Taxonomy" id="37863"/>
    <lineage>
        <taxon>Eukaryota</taxon>
        <taxon>Metazoa</taxon>
        <taxon>Ecdysozoa</taxon>
        <taxon>Nematoda</taxon>
        <taxon>Chromadorea</taxon>
        <taxon>Rhabditida</taxon>
        <taxon>Tylenchina</taxon>
        <taxon>Panagrolaimomorpha</taxon>
        <taxon>Strongyloidoidea</taxon>
        <taxon>Steinernematidae</taxon>
        <taxon>Steinernema</taxon>
    </lineage>
</organism>
<dbReference type="Proteomes" id="UP000095287">
    <property type="component" value="Unplaced"/>
</dbReference>
<sequence length="68" mass="7768">MKRRACSTGENIANLIRRASEAEYLYEPEDVNIYHVVNKVVDVVEVVEPFYTLLTRKHSASAVIRDMG</sequence>
<keyword evidence="1" id="KW-1185">Reference proteome</keyword>